<protein>
    <submittedName>
        <fullName evidence="3">Uncharacterized protein</fullName>
    </submittedName>
</protein>
<evidence type="ECO:0000313" key="4">
    <source>
        <dbReference type="Proteomes" id="UP000614610"/>
    </source>
</evidence>
<organism evidence="3 4">
    <name type="scientific">Orbilia oligospora</name>
    <name type="common">Nematode-trapping fungus</name>
    <name type="synonym">Arthrobotrys oligospora</name>
    <dbReference type="NCBI Taxonomy" id="2813651"/>
    <lineage>
        <taxon>Eukaryota</taxon>
        <taxon>Fungi</taxon>
        <taxon>Dikarya</taxon>
        <taxon>Ascomycota</taxon>
        <taxon>Pezizomycotina</taxon>
        <taxon>Orbiliomycetes</taxon>
        <taxon>Orbiliales</taxon>
        <taxon>Orbiliaceae</taxon>
        <taxon>Orbilia</taxon>
    </lineage>
</organism>
<keyword evidence="2" id="KW-0812">Transmembrane</keyword>
<comment type="caution">
    <text evidence="3">The sequence shown here is derived from an EMBL/GenBank/DDBJ whole genome shotgun (WGS) entry which is preliminary data.</text>
</comment>
<feature type="transmembrane region" description="Helical" evidence="2">
    <location>
        <begin position="182"/>
        <end position="201"/>
    </location>
</feature>
<reference evidence="3" key="1">
    <citation type="submission" date="2019-06" db="EMBL/GenBank/DDBJ databases">
        <authorList>
            <person name="Palmer J.M."/>
        </authorList>
    </citation>
    <scope>NUCLEOTIDE SEQUENCE</scope>
    <source>
        <strain evidence="3">TWF679</strain>
    </source>
</reference>
<keyword evidence="2" id="KW-0472">Membrane</keyword>
<evidence type="ECO:0000256" key="2">
    <source>
        <dbReference type="SAM" id="Phobius"/>
    </source>
</evidence>
<keyword evidence="2" id="KW-1133">Transmembrane helix</keyword>
<accession>A0A8H8UXJ1</accession>
<dbReference type="OrthoDB" id="5274622at2759"/>
<sequence>MSRSVMKEQKKGEPVKGTFERFHKWAADVNVVIKGKNYKRPRLVPKLLLLSRYHLKAVKGKRRRIFMQDDDTITGEFPPEDKKWYDVLAEDSDDSDYFKESWYVGIDKHNGYYGSASKQKLHVYPSPEKEEDEFLYICLLIQDALEEGYPILPVFQKYIYEGFRYRSRLTYWQWAARNKLRIYAHILWFSLVLLSLLLSSYKPSDSNLITNLITLFHLKLPPFHCTPLKFPKCQSRSPNMCRKVTHHKGCGHVTAKFQHRPCKHGSFCPRIVQELSADDRCVGCLEDAETIIERPIRPIRDYQPRTSTDPNNKEEKIRKGGFTENDEAVRAEQEFRRQESEWFRRYTVDSLFDEASLTAQYMDQRTVEVKDSRKRRAERADNRHLRTSGASSGDVHEADSFQWVPKKWWKNIWKWRTRPAMFIDGENGHSALCGCCRHRRVDFDEFALAYSPRG</sequence>
<evidence type="ECO:0000256" key="1">
    <source>
        <dbReference type="SAM" id="MobiDB-lite"/>
    </source>
</evidence>
<dbReference type="Proteomes" id="UP000614610">
    <property type="component" value="Unassembled WGS sequence"/>
</dbReference>
<feature type="region of interest" description="Disordered" evidence="1">
    <location>
        <begin position="370"/>
        <end position="396"/>
    </location>
</feature>
<name>A0A8H8UXJ1_ORBOL</name>
<gene>
    <name evidence="3" type="ORF">TWF679_000569</name>
</gene>
<dbReference type="AlphaFoldDB" id="A0A8H8UXJ1"/>
<proteinExistence type="predicted"/>
<evidence type="ECO:0000313" key="3">
    <source>
        <dbReference type="EMBL" id="KAF3200944.1"/>
    </source>
</evidence>
<dbReference type="EMBL" id="WIWT01000102">
    <property type="protein sequence ID" value="KAF3200944.1"/>
    <property type="molecule type" value="Genomic_DNA"/>
</dbReference>